<dbReference type="PANTHER" id="PTHR32243:SF18">
    <property type="entry name" value="INNER MEMBRANE ABC TRANSPORTER PERMEASE PROTEIN YCJP"/>
    <property type="match status" value="1"/>
</dbReference>
<evidence type="ECO:0000256" key="7">
    <source>
        <dbReference type="RuleBase" id="RU363032"/>
    </source>
</evidence>
<evidence type="ECO:0000256" key="6">
    <source>
        <dbReference type="ARBA" id="ARBA00023136"/>
    </source>
</evidence>
<dbReference type="Gene3D" id="1.10.3720.10">
    <property type="entry name" value="MetI-like"/>
    <property type="match status" value="1"/>
</dbReference>
<comment type="caution">
    <text evidence="9">The sequence shown here is derived from an EMBL/GenBank/DDBJ whole genome shotgun (WGS) entry which is preliminary data.</text>
</comment>
<evidence type="ECO:0000256" key="2">
    <source>
        <dbReference type="ARBA" id="ARBA00022448"/>
    </source>
</evidence>
<evidence type="ECO:0000313" key="9">
    <source>
        <dbReference type="EMBL" id="TVY03043.1"/>
    </source>
</evidence>
<proteinExistence type="inferred from homology"/>
<dbReference type="GO" id="GO:0055085">
    <property type="term" value="P:transmembrane transport"/>
    <property type="evidence" value="ECO:0007669"/>
    <property type="project" value="InterPro"/>
</dbReference>
<comment type="subcellular location">
    <subcellularLocation>
        <location evidence="1 7">Cell membrane</location>
        <topology evidence="1 7">Multi-pass membrane protein</topology>
    </subcellularLocation>
</comment>
<name>A0A559JT33_9BACL</name>
<dbReference type="OrthoDB" id="9810086at2"/>
<evidence type="ECO:0000313" key="10">
    <source>
        <dbReference type="Proteomes" id="UP000316330"/>
    </source>
</evidence>
<feature type="transmembrane region" description="Helical" evidence="7">
    <location>
        <begin position="237"/>
        <end position="259"/>
    </location>
</feature>
<dbReference type="EMBL" id="VNJJ01000002">
    <property type="protein sequence ID" value="TVY03043.1"/>
    <property type="molecule type" value="Genomic_DNA"/>
</dbReference>
<dbReference type="RefSeq" id="WP_144698647.1">
    <property type="nucleotide sequence ID" value="NZ_VNJJ01000002.1"/>
</dbReference>
<evidence type="ECO:0000256" key="4">
    <source>
        <dbReference type="ARBA" id="ARBA00022692"/>
    </source>
</evidence>
<organism evidence="9 10">
    <name type="scientific">Cohnella terricola</name>
    <dbReference type="NCBI Taxonomy" id="1289167"/>
    <lineage>
        <taxon>Bacteria</taxon>
        <taxon>Bacillati</taxon>
        <taxon>Bacillota</taxon>
        <taxon>Bacilli</taxon>
        <taxon>Bacillales</taxon>
        <taxon>Paenibacillaceae</taxon>
        <taxon>Cohnella</taxon>
    </lineage>
</organism>
<dbReference type="GO" id="GO:0005886">
    <property type="term" value="C:plasma membrane"/>
    <property type="evidence" value="ECO:0007669"/>
    <property type="project" value="UniProtKB-SubCell"/>
</dbReference>
<dbReference type="InterPro" id="IPR035906">
    <property type="entry name" value="MetI-like_sf"/>
</dbReference>
<evidence type="ECO:0000256" key="1">
    <source>
        <dbReference type="ARBA" id="ARBA00004651"/>
    </source>
</evidence>
<evidence type="ECO:0000259" key="8">
    <source>
        <dbReference type="PROSITE" id="PS50928"/>
    </source>
</evidence>
<dbReference type="InterPro" id="IPR000515">
    <property type="entry name" value="MetI-like"/>
</dbReference>
<keyword evidence="5 7" id="KW-1133">Transmembrane helix</keyword>
<evidence type="ECO:0000256" key="3">
    <source>
        <dbReference type="ARBA" id="ARBA00022475"/>
    </source>
</evidence>
<reference evidence="9 10" key="1">
    <citation type="submission" date="2019-07" db="EMBL/GenBank/DDBJ databases">
        <authorList>
            <person name="Kim J."/>
        </authorList>
    </citation>
    <scope>NUCLEOTIDE SEQUENCE [LARGE SCALE GENOMIC DNA]</scope>
    <source>
        <strain evidence="9 10">G13</strain>
    </source>
</reference>
<comment type="similarity">
    <text evidence="7">Belongs to the binding-protein-dependent transport system permease family.</text>
</comment>
<dbReference type="PROSITE" id="PS50928">
    <property type="entry name" value="ABC_TM1"/>
    <property type="match status" value="1"/>
</dbReference>
<keyword evidence="2 7" id="KW-0813">Transport</keyword>
<dbReference type="Pfam" id="PF00528">
    <property type="entry name" value="BPD_transp_1"/>
    <property type="match status" value="1"/>
</dbReference>
<accession>A0A559JT33</accession>
<feature type="transmembrane region" description="Helical" evidence="7">
    <location>
        <begin position="140"/>
        <end position="160"/>
    </location>
</feature>
<gene>
    <name evidence="9" type="ORF">FPZ45_03905</name>
</gene>
<dbReference type="InterPro" id="IPR050901">
    <property type="entry name" value="BP-dep_ABC_trans_perm"/>
</dbReference>
<keyword evidence="10" id="KW-1185">Reference proteome</keyword>
<feature type="transmembrane region" description="Helical" evidence="7">
    <location>
        <begin position="76"/>
        <end position="95"/>
    </location>
</feature>
<dbReference type="SUPFAM" id="SSF161098">
    <property type="entry name" value="MetI-like"/>
    <property type="match status" value="1"/>
</dbReference>
<keyword evidence="4 7" id="KW-0812">Transmembrane</keyword>
<feature type="domain" description="ABC transmembrane type-1" evidence="8">
    <location>
        <begin position="69"/>
        <end position="259"/>
    </location>
</feature>
<dbReference type="Proteomes" id="UP000316330">
    <property type="component" value="Unassembled WGS sequence"/>
</dbReference>
<evidence type="ECO:0000256" key="5">
    <source>
        <dbReference type="ARBA" id="ARBA00022989"/>
    </source>
</evidence>
<sequence>MTTKRDPWNILYFLFLVLMLAFCALPIYWIYTISIKHPVDALSMPPSFIFTPTLDNFRTIFEEDFFSPFFNSLKTSLLATFGTILLGAPAAYAFSRWEGRPLKNTQLWILSPQMIPPIVVMVPFFLFWTTLHLTGTHIPLIVMLILANLPLCVWIVKGFFDDIPIDFDESGMLDGLNRVTVFFRIALPLNLSGLVAAGGFIFIQCWNEFTFSFLLTEEGNKTLPVQIAQFITPTGTLWGQITAASVMATLPQIILLIFLQKYLVRGFSMGLK</sequence>
<keyword evidence="6 7" id="KW-0472">Membrane</keyword>
<dbReference type="CDD" id="cd06261">
    <property type="entry name" value="TM_PBP2"/>
    <property type="match status" value="1"/>
</dbReference>
<feature type="transmembrane region" description="Helical" evidence="7">
    <location>
        <begin position="181"/>
        <end position="203"/>
    </location>
</feature>
<dbReference type="AlphaFoldDB" id="A0A559JT33"/>
<protein>
    <submittedName>
        <fullName evidence="9">Carbohydrate ABC transporter permease</fullName>
    </submittedName>
</protein>
<feature type="transmembrane region" description="Helical" evidence="7">
    <location>
        <begin position="12"/>
        <end position="31"/>
    </location>
</feature>
<feature type="transmembrane region" description="Helical" evidence="7">
    <location>
        <begin position="107"/>
        <end position="128"/>
    </location>
</feature>
<dbReference type="PANTHER" id="PTHR32243">
    <property type="entry name" value="MALTOSE TRANSPORT SYSTEM PERMEASE-RELATED"/>
    <property type="match status" value="1"/>
</dbReference>
<keyword evidence="3" id="KW-1003">Cell membrane</keyword>